<name>A0A9W8E3A3_9FUNG</name>
<sequence length="1213" mass="136128">MHPCRCALAITPPFYLMASHLALRPYGRVYGTPSARFARAFASGGHSIISTRRGPRPGPSALPTRRPPRPPEPLLPLGVHQQTEETDVPSTAPLPRNARGQTGPNGPRRLTRTQRPRYQCALHPYYSRQLQTVQWLMDRKPPRQLPIPRKEIRGYKRGRVPTFTPPRLGSHHITRTMVRQDEPLFSYLTTMPRILASLPTQQPYEPLSQPDRYRAPRARTALISPEDRRRRESLLARVSEYIVFTESNFETRQLMPFDEAAFWADLETWPVTAPWFNEVLIYALTRAAKRGYVQGVDRVASYLYRLLDQTHTGTPDSAAAGTAPFPPRAHSARYRLIPALKALLKVYSYRHDIDKMENLLELFIRHDLPIDEVVLSQYLLTLARTKTPRSIVYFLLELNPYGPKPTVAAINLWLQSEFLQGPSSYKVLALTHLLASLYPPCDPAGRQLPHRFHLNGQTFSLLAGAATSLAALQGVWLLACRYKVWLPKWDRFDDPTFQLAILHAAFRITDQGDVQSIRYRRDIPAAYYESLQTGHIRPDIFNDERITPNSQELTKMMAPESAGVLHRSGSLGPCRATPAALLLYRRTAPAYRTTWRGLVRRADALAVLDYHSALRSLPDLLRDLGVHYASERIQRRRKAETARLTGEARWRRSLHAPVTKPPTQPPPDHQNQSDLMRRFKASALIDPPGFSTAPAAGAESSDFLRRFRVSARTKDTGSRAPPVPSPKMTPRLISPRSQTADPPDEFADTSHRALSSSSTRPVPVEPGSDHHRLLSHLWKVTLRIAALLTRTGDSNSAPPPSPSLGSGVSSNGAFAHLRGMAAPTLAAVEMFSPTPSPTATASIRPTTLAPTDQLWDEPGAVPLIAFRAGPSATVPLDPRLIVAYLRTLGTLGNTDDLLATATILINHSHPYPATGWWSNSPVYRPRVFRTLLSTVIRAARASYTFRGRDNDHDGTTASTFLVLDTFRRLYDPYFKHYAALRPYRKSGPRAVPTEVRGRPPVDFSMYEKFPKSGFMRHRDLLRLHRHRFPLPDVTLLPSSLPQHSTALQTWIYHSILEDHRQSKASPIALPSTWLLRALAASDRRSRGEANLADPSALLTTVHQALTWILAEQLPYNAAEMRFALASIGRRVYHSHHRLTGGPIVSGCRRFLVDDHDPHSVEKRAYPVERVTALACNAWADEIVTVMDTHDDMTFVVEEAAHFLAQRNGSVTTD</sequence>
<evidence type="ECO:0000313" key="2">
    <source>
        <dbReference type="EMBL" id="KAJ1930091.1"/>
    </source>
</evidence>
<evidence type="ECO:0000256" key="1">
    <source>
        <dbReference type="SAM" id="MobiDB-lite"/>
    </source>
</evidence>
<feature type="region of interest" description="Disordered" evidence="1">
    <location>
        <begin position="711"/>
        <end position="768"/>
    </location>
</feature>
<keyword evidence="3" id="KW-1185">Reference proteome</keyword>
<evidence type="ECO:0000313" key="3">
    <source>
        <dbReference type="Proteomes" id="UP001150569"/>
    </source>
</evidence>
<dbReference type="OrthoDB" id="5561442at2759"/>
<dbReference type="EMBL" id="JANBPT010000016">
    <property type="protein sequence ID" value="KAJ1930091.1"/>
    <property type="molecule type" value="Genomic_DNA"/>
</dbReference>
<dbReference type="AlphaFoldDB" id="A0A9W8E3A3"/>
<comment type="caution">
    <text evidence="2">The sequence shown here is derived from an EMBL/GenBank/DDBJ whole genome shotgun (WGS) entry which is preliminary data.</text>
</comment>
<organism evidence="2 3">
    <name type="scientific">Tieghemiomyces parasiticus</name>
    <dbReference type="NCBI Taxonomy" id="78921"/>
    <lineage>
        <taxon>Eukaryota</taxon>
        <taxon>Fungi</taxon>
        <taxon>Fungi incertae sedis</taxon>
        <taxon>Zoopagomycota</taxon>
        <taxon>Kickxellomycotina</taxon>
        <taxon>Dimargaritomycetes</taxon>
        <taxon>Dimargaritales</taxon>
        <taxon>Dimargaritaceae</taxon>
        <taxon>Tieghemiomyces</taxon>
    </lineage>
</organism>
<dbReference type="Proteomes" id="UP001150569">
    <property type="component" value="Unassembled WGS sequence"/>
</dbReference>
<feature type="region of interest" description="Disordered" evidence="1">
    <location>
        <begin position="791"/>
        <end position="810"/>
    </location>
</feature>
<protein>
    <submittedName>
        <fullName evidence="2">Uncharacterized protein</fullName>
    </submittedName>
</protein>
<feature type="region of interest" description="Disordered" evidence="1">
    <location>
        <begin position="642"/>
        <end position="672"/>
    </location>
</feature>
<accession>A0A9W8E3A3</accession>
<feature type="region of interest" description="Disordered" evidence="1">
    <location>
        <begin position="46"/>
        <end position="114"/>
    </location>
</feature>
<proteinExistence type="predicted"/>
<gene>
    <name evidence="2" type="ORF">IWQ60_000634</name>
</gene>
<reference evidence="2" key="1">
    <citation type="submission" date="2022-07" db="EMBL/GenBank/DDBJ databases">
        <title>Phylogenomic reconstructions and comparative analyses of Kickxellomycotina fungi.</title>
        <authorList>
            <person name="Reynolds N.K."/>
            <person name="Stajich J.E."/>
            <person name="Barry K."/>
            <person name="Grigoriev I.V."/>
            <person name="Crous P."/>
            <person name="Smith M.E."/>
        </authorList>
    </citation>
    <scope>NUCLEOTIDE SEQUENCE</scope>
    <source>
        <strain evidence="2">RSA 861</strain>
    </source>
</reference>
<feature type="compositionally biased region" description="Pro residues" evidence="1">
    <location>
        <begin position="659"/>
        <end position="668"/>
    </location>
</feature>